<organism evidence="9 10">
    <name type="scientific">Holothuria leucospilota</name>
    <name type="common">Black long sea cucumber</name>
    <name type="synonym">Mertensiothuria leucospilota</name>
    <dbReference type="NCBI Taxonomy" id="206669"/>
    <lineage>
        <taxon>Eukaryota</taxon>
        <taxon>Metazoa</taxon>
        <taxon>Echinodermata</taxon>
        <taxon>Eleutherozoa</taxon>
        <taxon>Echinozoa</taxon>
        <taxon>Holothuroidea</taxon>
        <taxon>Aspidochirotacea</taxon>
        <taxon>Aspidochirotida</taxon>
        <taxon>Holothuriidae</taxon>
        <taxon>Holothuria</taxon>
    </lineage>
</organism>
<evidence type="ECO:0000256" key="3">
    <source>
        <dbReference type="ARBA" id="ARBA00022490"/>
    </source>
</evidence>
<evidence type="ECO:0000256" key="1">
    <source>
        <dbReference type="ARBA" id="ARBA00004308"/>
    </source>
</evidence>
<keyword evidence="4" id="KW-0479">Metal-binding</keyword>
<evidence type="ECO:0000313" key="9">
    <source>
        <dbReference type="EMBL" id="KAJ8021578.1"/>
    </source>
</evidence>
<proteinExistence type="predicted"/>
<evidence type="ECO:0000256" key="6">
    <source>
        <dbReference type="ARBA" id="ARBA00022837"/>
    </source>
</evidence>
<dbReference type="GO" id="GO:0005509">
    <property type="term" value="F:calcium ion binding"/>
    <property type="evidence" value="ECO:0007669"/>
    <property type="project" value="InterPro"/>
</dbReference>
<reference evidence="9" key="1">
    <citation type="submission" date="2021-10" db="EMBL/GenBank/DDBJ databases">
        <title>Tropical sea cucumber genome reveals ecological adaptation and Cuvierian tubules defense mechanism.</title>
        <authorList>
            <person name="Chen T."/>
        </authorList>
    </citation>
    <scope>NUCLEOTIDE SEQUENCE</scope>
    <source>
        <strain evidence="9">Nanhai2018</strain>
        <tissue evidence="9">Muscle</tissue>
    </source>
</reference>
<dbReference type="SUPFAM" id="SSF47473">
    <property type="entry name" value="EF-hand"/>
    <property type="match status" value="1"/>
</dbReference>
<dbReference type="PANTHER" id="PTHR46735">
    <property type="entry name" value="CALPAIN, SMALL SUBUNIT 1 A-RELATED"/>
    <property type="match status" value="1"/>
</dbReference>
<evidence type="ECO:0000259" key="8">
    <source>
        <dbReference type="PROSITE" id="PS50222"/>
    </source>
</evidence>
<dbReference type="OrthoDB" id="186625at2759"/>
<protein>
    <submittedName>
        <fullName evidence="9">Calpain-3</fullName>
    </submittedName>
</protein>
<keyword evidence="3" id="KW-0963">Cytoplasm</keyword>
<dbReference type="PROSITE" id="PS50222">
    <property type="entry name" value="EF_HAND_2"/>
    <property type="match status" value="1"/>
</dbReference>
<sequence length="171" mass="19736">MADINTKFYNIFVKISGDDMEINAWELQDILNNSLKSDLRGGMFTIESCKSMVALNDDDQNGKLGFEEFKDLWWELIQWTQVFRRFDTDNSGTFSSPELRMAIGNMGHHISSRTFDAITVYYADKQGQINYDAFIGCVMKLKSMFNAFVKYREGNQAVLSLDELIRTNIYS</sequence>
<name>A0A9Q0YEW4_HOLLE</name>
<accession>A0A9Q0YEW4</accession>
<dbReference type="InterPro" id="IPR002048">
    <property type="entry name" value="EF_hand_dom"/>
</dbReference>
<dbReference type="AlphaFoldDB" id="A0A9Q0YEW4"/>
<comment type="caution">
    <text evidence="9">The sequence shown here is derived from an EMBL/GenBank/DDBJ whole genome shotgun (WGS) entry which is preliminary data.</text>
</comment>
<dbReference type="PANTHER" id="PTHR46735:SF3">
    <property type="entry name" value="CALPAIN SMALL SUBUNIT 1-RELATED"/>
    <property type="match status" value="1"/>
</dbReference>
<keyword evidence="5" id="KW-0677">Repeat</keyword>
<keyword evidence="7" id="KW-0472">Membrane</keyword>
<dbReference type="Gene3D" id="1.10.238.10">
    <property type="entry name" value="EF-hand"/>
    <property type="match status" value="1"/>
</dbReference>
<comment type="subcellular location">
    <subcellularLocation>
        <location evidence="2">Cytoplasm</location>
    </subcellularLocation>
    <subcellularLocation>
        <location evidence="1">Endomembrane system</location>
    </subcellularLocation>
</comment>
<evidence type="ECO:0000313" key="10">
    <source>
        <dbReference type="Proteomes" id="UP001152320"/>
    </source>
</evidence>
<feature type="domain" description="EF-hand" evidence="8">
    <location>
        <begin position="74"/>
        <end position="109"/>
    </location>
</feature>
<evidence type="ECO:0000256" key="2">
    <source>
        <dbReference type="ARBA" id="ARBA00004496"/>
    </source>
</evidence>
<dbReference type="GO" id="GO:0110158">
    <property type="term" value="C:calpain complex"/>
    <property type="evidence" value="ECO:0007669"/>
    <property type="project" value="TreeGrafter"/>
</dbReference>
<keyword evidence="10" id="KW-1185">Reference proteome</keyword>
<dbReference type="GO" id="GO:0012505">
    <property type="term" value="C:endomembrane system"/>
    <property type="evidence" value="ECO:0007669"/>
    <property type="project" value="UniProtKB-SubCell"/>
</dbReference>
<keyword evidence="6" id="KW-0106">Calcium</keyword>
<gene>
    <name evidence="9" type="ORF">HOLleu_38824</name>
</gene>
<dbReference type="SMART" id="SM00054">
    <property type="entry name" value="EFh"/>
    <property type="match status" value="3"/>
</dbReference>
<evidence type="ECO:0000256" key="5">
    <source>
        <dbReference type="ARBA" id="ARBA00022737"/>
    </source>
</evidence>
<evidence type="ECO:0000256" key="4">
    <source>
        <dbReference type="ARBA" id="ARBA00022723"/>
    </source>
</evidence>
<dbReference type="EMBL" id="JAIZAY010000021">
    <property type="protein sequence ID" value="KAJ8021578.1"/>
    <property type="molecule type" value="Genomic_DNA"/>
</dbReference>
<dbReference type="InterPro" id="IPR011992">
    <property type="entry name" value="EF-hand-dom_pair"/>
</dbReference>
<dbReference type="Proteomes" id="UP001152320">
    <property type="component" value="Chromosome 21"/>
</dbReference>
<evidence type="ECO:0000256" key="7">
    <source>
        <dbReference type="ARBA" id="ARBA00023136"/>
    </source>
</evidence>